<feature type="transmembrane region" description="Helical" evidence="1">
    <location>
        <begin position="66"/>
        <end position="83"/>
    </location>
</feature>
<name>A0A8J5RKL3_ZIZPA</name>
<proteinExistence type="predicted"/>
<dbReference type="Proteomes" id="UP000729402">
    <property type="component" value="Unassembled WGS sequence"/>
</dbReference>
<reference evidence="2" key="1">
    <citation type="journal article" date="2021" name="bioRxiv">
        <title>Whole Genome Assembly and Annotation of Northern Wild Rice, Zizania palustris L., Supports a Whole Genome Duplication in the Zizania Genus.</title>
        <authorList>
            <person name="Haas M."/>
            <person name="Kono T."/>
            <person name="Macchietto M."/>
            <person name="Millas R."/>
            <person name="McGilp L."/>
            <person name="Shao M."/>
            <person name="Duquette J."/>
            <person name="Hirsch C.N."/>
            <person name="Kimball J."/>
        </authorList>
    </citation>
    <scope>NUCLEOTIDE SEQUENCE</scope>
    <source>
        <tissue evidence="2">Fresh leaf tissue</tissue>
    </source>
</reference>
<keyword evidence="1" id="KW-1133">Transmembrane helix</keyword>
<feature type="transmembrane region" description="Helical" evidence="1">
    <location>
        <begin position="104"/>
        <end position="124"/>
    </location>
</feature>
<evidence type="ECO:0000313" key="2">
    <source>
        <dbReference type="EMBL" id="KAG8043251.1"/>
    </source>
</evidence>
<keyword evidence="1" id="KW-0472">Membrane</keyword>
<accession>A0A8J5RKL3</accession>
<dbReference type="InterPro" id="IPR045501">
    <property type="entry name" value="DUF6490"/>
</dbReference>
<evidence type="ECO:0000313" key="3">
    <source>
        <dbReference type="Proteomes" id="UP000729402"/>
    </source>
</evidence>
<evidence type="ECO:0000256" key="1">
    <source>
        <dbReference type="SAM" id="Phobius"/>
    </source>
</evidence>
<keyword evidence="1" id="KW-0812">Transmembrane</keyword>
<comment type="caution">
    <text evidence="2">The sequence shown here is derived from an EMBL/GenBank/DDBJ whole genome shotgun (WGS) entry which is preliminary data.</text>
</comment>
<gene>
    <name evidence="2" type="ORF">GUJ93_ZPchr0640g2856</name>
</gene>
<keyword evidence="3" id="KW-1185">Reference proteome</keyword>
<feature type="transmembrane region" description="Helical" evidence="1">
    <location>
        <begin position="39"/>
        <end position="60"/>
    </location>
</feature>
<feature type="transmembrane region" description="Helical" evidence="1">
    <location>
        <begin position="130"/>
        <end position="152"/>
    </location>
</feature>
<dbReference type="EMBL" id="JAAALK010001056">
    <property type="protein sequence ID" value="KAG8043251.1"/>
    <property type="molecule type" value="Genomic_DNA"/>
</dbReference>
<reference evidence="2" key="2">
    <citation type="submission" date="2021-02" db="EMBL/GenBank/DDBJ databases">
        <authorList>
            <person name="Kimball J.A."/>
            <person name="Haas M.W."/>
            <person name="Macchietto M."/>
            <person name="Kono T."/>
            <person name="Duquette J."/>
            <person name="Shao M."/>
        </authorList>
    </citation>
    <scope>NUCLEOTIDE SEQUENCE</scope>
    <source>
        <tissue evidence="2">Fresh leaf tissue</tissue>
    </source>
</reference>
<dbReference type="Pfam" id="PF20100">
    <property type="entry name" value="DUF6490"/>
    <property type="match status" value="1"/>
</dbReference>
<protein>
    <submittedName>
        <fullName evidence="2">Uncharacterized protein</fullName>
    </submittedName>
</protein>
<dbReference type="PANTHER" id="PTHR46610">
    <property type="entry name" value="OS05G0181300 PROTEIN"/>
    <property type="match status" value="1"/>
</dbReference>
<organism evidence="2 3">
    <name type="scientific">Zizania palustris</name>
    <name type="common">Northern wild rice</name>
    <dbReference type="NCBI Taxonomy" id="103762"/>
    <lineage>
        <taxon>Eukaryota</taxon>
        <taxon>Viridiplantae</taxon>
        <taxon>Streptophyta</taxon>
        <taxon>Embryophyta</taxon>
        <taxon>Tracheophyta</taxon>
        <taxon>Spermatophyta</taxon>
        <taxon>Magnoliopsida</taxon>
        <taxon>Liliopsida</taxon>
        <taxon>Poales</taxon>
        <taxon>Poaceae</taxon>
        <taxon>BOP clade</taxon>
        <taxon>Oryzoideae</taxon>
        <taxon>Oryzeae</taxon>
        <taxon>Zizaniinae</taxon>
        <taxon>Zizania</taxon>
    </lineage>
</organism>
<sequence length="173" mass="18228">MMHPMDCRCNAIDNGDASSEKQHDGDDGGGVLLRAARRLLPCVACLLVAAQFAAATYRAARDPGDLCFVATAYSMLAVLLYLVGRSESLAADGSSAAAVARERLKLPVWALSAALTALFTSRVAPMMPPPLRAVVVAMALLVTVGGFFLLFLCDAGNAYDDDDDADSDQDEEV</sequence>
<dbReference type="AlphaFoldDB" id="A0A8J5RKL3"/>
<dbReference type="PANTHER" id="PTHR46610:SF20">
    <property type="entry name" value="OS05G0181300 PROTEIN"/>
    <property type="match status" value="1"/>
</dbReference>